<sequence>MTLIHLKRIDPARNMARFYEMALQPTFFGQFTLLREWDRIGQAGRLRANLFEDEQAAAAMLFTNCRMAAIK</sequence>
<dbReference type="SMART" id="SM00773">
    <property type="entry name" value="WGR"/>
    <property type="match status" value="1"/>
</dbReference>
<dbReference type="Pfam" id="PF05406">
    <property type="entry name" value="WGR"/>
    <property type="match status" value="1"/>
</dbReference>
<dbReference type="PROSITE" id="PS51977">
    <property type="entry name" value="WGR"/>
    <property type="match status" value="1"/>
</dbReference>
<dbReference type="KEGG" id="mpar:F7D14_08480"/>
<dbReference type="Proteomes" id="UP000422569">
    <property type="component" value="Chromosome"/>
</dbReference>
<keyword evidence="3" id="KW-1185">Reference proteome</keyword>
<proteinExistence type="predicted"/>
<dbReference type="CDD" id="cd07996">
    <property type="entry name" value="WGR_MMR_like"/>
    <property type="match status" value="1"/>
</dbReference>
<evidence type="ECO:0000313" key="3">
    <source>
        <dbReference type="Proteomes" id="UP000422569"/>
    </source>
</evidence>
<evidence type="ECO:0000313" key="2">
    <source>
        <dbReference type="EMBL" id="QGM97495.1"/>
    </source>
</evidence>
<dbReference type="InterPro" id="IPR036930">
    <property type="entry name" value="WGR_dom_sf"/>
</dbReference>
<name>A0A6B8M587_9HYPH</name>
<organism evidence="2 3">
    <name type="scientific">Methylocystis parvus</name>
    <dbReference type="NCBI Taxonomy" id="134"/>
    <lineage>
        <taxon>Bacteria</taxon>
        <taxon>Pseudomonadati</taxon>
        <taxon>Pseudomonadota</taxon>
        <taxon>Alphaproteobacteria</taxon>
        <taxon>Hyphomicrobiales</taxon>
        <taxon>Methylocystaceae</taxon>
        <taxon>Methylocystis</taxon>
    </lineage>
</organism>
<gene>
    <name evidence="2" type="ORF">F7D14_08480</name>
</gene>
<feature type="domain" description="WGR" evidence="1">
    <location>
        <begin position="1"/>
        <end position="71"/>
    </location>
</feature>
<dbReference type="EMBL" id="CP044331">
    <property type="protein sequence ID" value="QGM97495.1"/>
    <property type="molecule type" value="Genomic_DNA"/>
</dbReference>
<dbReference type="RefSeq" id="WP_016921407.1">
    <property type="nucleotide sequence ID" value="NZ_CP044331.1"/>
</dbReference>
<dbReference type="InterPro" id="IPR008893">
    <property type="entry name" value="WGR_domain"/>
</dbReference>
<dbReference type="InterPro" id="IPR049809">
    <property type="entry name" value="YehF/YfeS-like_WGR"/>
</dbReference>
<accession>A0A6B8M587</accession>
<evidence type="ECO:0000259" key="1">
    <source>
        <dbReference type="PROSITE" id="PS51977"/>
    </source>
</evidence>
<dbReference type="AlphaFoldDB" id="A0A6B8M587"/>
<protein>
    <submittedName>
        <fullName evidence="2">WGR domain-containing protein</fullName>
    </submittedName>
</protein>
<reference evidence="2 3" key="1">
    <citation type="submission" date="2019-09" db="EMBL/GenBank/DDBJ databases">
        <title>Isolation and complete genome sequencing of Methylocystis species.</title>
        <authorList>
            <person name="Rumah B.L."/>
            <person name="Stead C.E."/>
            <person name="Stevens B.C."/>
            <person name="Minton N.P."/>
            <person name="Grosse-Honebrink A."/>
            <person name="Zhang Y."/>
        </authorList>
    </citation>
    <scope>NUCLEOTIDE SEQUENCE [LARGE SCALE GENOMIC DNA]</scope>
    <source>
        <strain evidence="2 3">BRCS2</strain>
    </source>
</reference>
<dbReference type="SUPFAM" id="SSF142921">
    <property type="entry name" value="WGR domain-like"/>
    <property type="match status" value="1"/>
</dbReference>